<feature type="compositionally biased region" description="Basic and acidic residues" evidence="1">
    <location>
        <begin position="85"/>
        <end position="99"/>
    </location>
</feature>
<feature type="region of interest" description="Disordered" evidence="1">
    <location>
        <begin position="68"/>
        <end position="99"/>
    </location>
</feature>
<protein>
    <recommendedName>
        <fullName evidence="5">Secreted protein</fullName>
    </recommendedName>
</protein>
<evidence type="ECO:0000256" key="2">
    <source>
        <dbReference type="SAM" id="SignalP"/>
    </source>
</evidence>
<feature type="chain" id="PRO_5021418562" description="Secreted protein" evidence="2">
    <location>
        <begin position="20"/>
        <end position="99"/>
    </location>
</feature>
<keyword evidence="4" id="KW-1185">Reference proteome</keyword>
<sequence>MTWLVSEVLMVVVLERGVGVGERGSDEGCVEGGGSFVGSGVEAPLGGVWAPLAPELWHTYHSLRFAGWEAPTGSDSTEEPPGSRPKSEEGETRDGVDDS</sequence>
<organism evidence="3 4">
    <name type="scientific">Liparis tanakae</name>
    <name type="common">Tanaka's snailfish</name>
    <dbReference type="NCBI Taxonomy" id="230148"/>
    <lineage>
        <taxon>Eukaryota</taxon>
        <taxon>Metazoa</taxon>
        <taxon>Chordata</taxon>
        <taxon>Craniata</taxon>
        <taxon>Vertebrata</taxon>
        <taxon>Euteleostomi</taxon>
        <taxon>Actinopterygii</taxon>
        <taxon>Neopterygii</taxon>
        <taxon>Teleostei</taxon>
        <taxon>Neoteleostei</taxon>
        <taxon>Acanthomorphata</taxon>
        <taxon>Eupercaria</taxon>
        <taxon>Perciformes</taxon>
        <taxon>Cottioidei</taxon>
        <taxon>Cottales</taxon>
        <taxon>Liparidae</taxon>
        <taxon>Liparis</taxon>
    </lineage>
</organism>
<name>A0A4Z2JGD0_9TELE</name>
<evidence type="ECO:0000313" key="3">
    <source>
        <dbReference type="EMBL" id="TNN88332.1"/>
    </source>
</evidence>
<dbReference type="Proteomes" id="UP000314294">
    <property type="component" value="Unassembled WGS sequence"/>
</dbReference>
<accession>A0A4Z2JGD0</accession>
<reference evidence="3 4" key="1">
    <citation type="submission" date="2019-03" db="EMBL/GenBank/DDBJ databases">
        <title>First draft genome of Liparis tanakae, snailfish: a comprehensive survey of snailfish specific genes.</title>
        <authorList>
            <person name="Kim W."/>
            <person name="Song I."/>
            <person name="Jeong J.-H."/>
            <person name="Kim D."/>
            <person name="Kim S."/>
            <person name="Ryu S."/>
            <person name="Song J.Y."/>
            <person name="Lee S.K."/>
        </authorList>
    </citation>
    <scope>NUCLEOTIDE SEQUENCE [LARGE SCALE GENOMIC DNA]</scope>
    <source>
        <tissue evidence="3">Muscle</tissue>
    </source>
</reference>
<dbReference type="AlphaFoldDB" id="A0A4Z2JGD0"/>
<proteinExistence type="predicted"/>
<gene>
    <name evidence="3" type="ORF">EYF80_001548</name>
</gene>
<evidence type="ECO:0008006" key="5">
    <source>
        <dbReference type="Google" id="ProtNLM"/>
    </source>
</evidence>
<comment type="caution">
    <text evidence="3">The sequence shown here is derived from an EMBL/GenBank/DDBJ whole genome shotgun (WGS) entry which is preliminary data.</text>
</comment>
<feature type="signal peptide" evidence="2">
    <location>
        <begin position="1"/>
        <end position="19"/>
    </location>
</feature>
<evidence type="ECO:0000313" key="4">
    <source>
        <dbReference type="Proteomes" id="UP000314294"/>
    </source>
</evidence>
<evidence type="ECO:0000256" key="1">
    <source>
        <dbReference type="SAM" id="MobiDB-lite"/>
    </source>
</evidence>
<dbReference type="EMBL" id="SRLO01000006">
    <property type="protein sequence ID" value="TNN88332.1"/>
    <property type="molecule type" value="Genomic_DNA"/>
</dbReference>
<keyword evidence="2" id="KW-0732">Signal</keyword>